<name>A0AAX4PLB8_9CHLO</name>
<dbReference type="PANTHER" id="PTHR22950:SF702">
    <property type="entry name" value="AMINO ACID TRANSPORTER PROTEIN"/>
    <property type="match status" value="1"/>
</dbReference>
<dbReference type="GO" id="GO:0015179">
    <property type="term" value="F:L-amino acid transmembrane transporter activity"/>
    <property type="evidence" value="ECO:0007669"/>
    <property type="project" value="TreeGrafter"/>
</dbReference>
<gene>
    <name evidence="9" type="ORF">HKI87_18g87640</name>
</gene>
<dbReference type="PANTHER" id="PTHR22950">
    <property type="entry name" value="AMINO ACID TRANSPORTER"/>
    <property type="match status" value="1"/>
</dbReference>
<accession>A0AAX4PLB8</accession>
<evidence type="ECO:0000256" key="6">
    <source>
        <dbReference type="SAM" id="MobiDB-lite"/>
    </source>
</evidence>
<dbReference type="EMBL" id="CP151518">
    <property type="protein sequence ID" value="WZN67192.1"/>
    <property type="molecule type" value="Genomic_DNA"/>
</dbReference>
<feature type="transmembrane region" description="Helical" evidence="7">
    <location>
        <begin position="411"/>
        <end position="433"/>
    </location>
</feature>
<feature type="transmembrane region" description="Helical" evidence="7">
    <location>
        <begin position="186"/>
        <end position="204"/>
    </location>
</feature>
<keyword evidence="3" id="KW-0813">Transport</keyword>
<protein>
    <submittedName>
        <fullName evidence="9">Aa_trans domain-containing protein</fullName>
    </submittedName>
</protein>
<keyword evidence="4 7" id="KW-1133">Transmembrane helix</keyword>
<feature type="transmembrane region" description="Helical" evidence="7">
    <location>
        <begin position="101"/>
        <end position="121"/>
    </location>
</feature>
<keyword evidence="3" id="KW-0029">Amino-acid transport</keyword>
<feature type="transmembrane region" description="Helical" evidence="7">
    <location>
        <begin position="385"/>
        <end position="405"/>
    </location>
</feature>
<feature type="transmembrane region" description="Helical" evidence="7">
    <location>
        <begin position="133"/>
        <end position="155"/>
    </location>
</feature>
<evidence type="ECO:0000256" key="4">
    <source>
        <dbReference type="ARBA" id="ARBA00022989"/>
    </source>
</evidence>
<keyword evidence="10" id="KW-1185">Reference proteome</keyword>
<feature type="transmembrane region" description="Helical" evidence="7">
    <location>
        <begin position="300"/>
        <end position="323"/>
    </location>
</feature>
<evidence type="ECO:0000256" key="7">
    <source>
        <dbReference type="SAM" id="Phobius"/>
    </source>
</evidence>
<evidence type="ECO:0000256" key="2">
    <source>
        <dbReference type="ARBA" id="ARBA00022692"/>
    </source>
</evidence>
<dbReference type="GO" id="GO:0016020">
    <property type="term" value="C:membrane"/>
    <property type="evidence" value="ECO:0007669"/>
    <property type="project" value="UniProtKB-SubCell"/>
</dbReference>
<feature type="transmembrane region" description="Helical" evidence="7">
    <location>
        <begin position="440"/>
        <end position="464"/>
    </location>
</feature>
<feature type="transmembrane region" description="Helical" evidence="7">
    <location>
        <begin position="343"/>
        <end position="364"/>
    </location>
</feature>
<evidence type="ECO:0000256" key="5">
    <source>
        <dbReference type="ARBA" id="ARBA00023136"/>
    </source>
</evidence>
<dbReference type="AlphaFoldDB" id="A0AAX4PLB8"/>
<keyword evidence="2 7" id="KW-0812">Transmembrane</keyword>
<evidence type="ECO:0000259" key="8">
    <source>
        <dbReference type="Pfam" id="PF01490"/>
    </source>
</evidence>
<evidence type="ECO:0000313" key="9">
    <source>
        <dbReference type="EMBL" id="WZN67192.1"/>
    </source>
</evidence>
<feature type="domain" description="Amino acid transporter transmembrane" evidence="8">
    <location>
        <begin position="66"/>
        <end position="441"/>
    </location>
</feature>
<sequence length="467" mass="47435">MEDELERGLLLPQGGGGVPEYHRLSSDVIERTTVLIRPSRRHASARPRTARGVGRDAEDGGEGAESTTGQASLNLVLSAAGGIGMVTLPGSFAILGYAEGALALVAASTAAAWSLVLLDSACKKVNKASSASYGALVASILGPAGCYALEALTLVYCLGQVVAYVGAIGAQASAIWGHFQPGHRLPVNWATAGSALLAMLPLSLLPERGVMRFAGAAGCLCMVYIVATVILGDATRAALGQGPCSLSGGSLNPVAFGRSATRLLQNLPIFLFSMNASVIYVPVRSGHGPSLRGAPGGRHLIALSVAASAMLYLSCSAAAYYAYCGGVPENVVDAWPISWVPGLFARVLLCLELLVAGAGIYVPLARASLWHLIFGPRAKAAAGGWARLAASLGILVLGAAASVLLSGALALPLAVTASLCVTAQLFVLPGLAVYRSNGSVAALVFSFVGIAFGVLSLLALFGVLGSD</sequence>
<comment type="subcellular location">
    <subcellularLocation>
        <location evidence="1">Membrane</location>
        <topology evidence="1">Multi-pass membrane protein</topology>
    </subcellularLocation>
</comment>
<reference evidence="9 10" key="1">
    <citation type="submission" date="2024-03" db="EMBL/GenBank/DDBJ databases">
        <title>Complete genome sequence of the green alga Chloropicon roscoffensis RCC1871.</title>
        <authorList>
            <person name="Lemieux C."/>
            <person name="Pombert J.-F."/>
            <person name="Otis C."/>
            <person name="Turmel M."/>
        </authorList>
    </citation>
    <scope>NUCLEOTIDE SEQUENCE [LARGE SCALE GENOMIC DNA]</scope>
    <source>
        <strain evidence="9 10">RCC1871</strain>
    </source>
</reference>
<organism evidence="9 10">
    <name type="scientific">Chloropicon roscoffensis</name>
    <dbReference type="NCBI Taxonomy" id="1461544"/>
    <lineage>
        <taxon>Eukaryota</taxon>
        <taxon>Viridiplantae</taxon>
        <taxon>Chlorophyta</taxon>
        <taxon>Chloropicophyceae</taxon>
        <taxon>Chloropicales</taxon>
        <taxon>Chloropicaceae</taxon>
        <taxon>Chloropicon</taxon>
    </lineage>
</organism>
<proteinExistence type="predicted"/>
<evidence type="ECO:0000256" key="3">
    <source>
        <dbReference type="ARBA" id="ARBA00022970"/>
    </source>
</evidence>
<feature type="transmembrane region" description="Helical" evidence="7">
    <location>
        <begin position="210"/>
        <end position="231"/>
    </location>
</feature>
<feature type="compositionally biased region" description="Basic residues" evidence="6">
    <location>
        <begin position="39"/>
        <end position="49"/>
    </location>
</feature>
<dbReference type="Pfam" id="PF01490">
    <property type="entry name" value="Aa_trans"/>
    <property type="match status" value="1"/>
</dbReference>
<feature type="region of interest" description="Disordered" evidence="6">
    <location>
        <begin position="39"/>
        <end position="67"/>
    </location>
</feature>
<dbReference type="InterPro" id="IPR013057">
    <property type="entry name" value="AA_transpt_TM"/>
</dbReference>
<keyword evidence="5 7" id="KW-0472">Membrane</keyword>
<dbReference type="Proteomes" id="UP001472866">
    <property type="component" value="Chromosome 18"/>
</dbReference>
<evidence type="ECO:0000256" key="1">
    <source>
        <dbReference type="ARBA" id="ARBA00004141"/>
    </source>
</evidence>
<feature type="transmembrane region" description="Helical" evidence="7">
    <location>
        <begin position="161"/>
        <end position="179"/>
    </location>
</feature>
<evidence type="ECO:0000313" key="10">
    <source>
        <dbReference type="Proteomes" id="UP001472866"/>
    </source>
</evidence>